<name>A0A8C2S8R8_CAPHI</name>
<dbReference type="InterPro" id="IPR036048">
    <property type="entry name" value="Interleukin_8-like_sf"/>
</dbReference>
<accession>A0A8C2S8R8</accession>
<dbReference type="GO" id="GO:0008009">
    <property type="term" value="F:chemokine activity"/>
    <property type="evidence" value="ECO:0007669"/>
    <property type="project" value="InterPro"/>
</dbReference>
<evidence type="ECO:0000256" key="6">
    <source>
        <dbReference type="ARBA" id="ARBA00022729"/>
    </source>
</evidence>
<evidence type="ECO:0000256" key="7">
    <source>
        <dbReference type="ARBA" id="ARBA00023157"/>
    </source>
</evidence>
<evidence type="ECO:0000256" key="8">
    <source>
        <dbReference type="RuleBase" id="RU361150"/>
    </source>
</evidence>
<dbReference type="GO" id="GO:0048245">
    <property type="term" value="P:eosinophil chemotaxis"/>
    <property type="evidence" value="ECO:0007669"/>
    <property type="project" value="TreeGrafter"/>
</dbReference>
<dbReference type="InterPro" id="IPR039809">
    <property type="entry name" value="Chemokine_b/g/d"/>
</dbReference>
<evidence type="ECO:0000256" key="4">
    <source>
        <dbReference type="ARBA" id="ARBA00022514"/>
    </source>
</evidence>
<dbReference type="Pfam" id="PF00048">
    <property type="entry name" value="IL8"/>
    <property type="match status" value="1"/>
</dbReference>
<sequence>TLDHQGSPLRALLIPACDTSEQPSPPGPYGANVEDSVCCRDYIRYPLPLRLVKYYYWTSNSCRRPGVVLLTMKDREICADPKQHWVKKILQKLSQ</sequence>
<evidence type="ECO:0000256" key="3">
    <source>
        <dbReference type="ARBA" id="ARBA00022500"/>
    </source>
</evidence>
<dbReference type="SMART" id="SM00199">
    <property type="entry name" value="SCY"/>
    <property type="match status" value="1"/>
</dbReference>
<dbReference type="SUPFAM" id="SSF54117">
    <property type="entry name" value="Interleukin 8-like chemokines"/>
    <property type="match status" value="1"/>
</dbReference>
<dbReference type="PANTHER" id="PTHR12015:SF102">
    <property type="entry name" value="C-C MOTIF CHEMOKINE 22"/>
    <property type="match status" value="1"/>
</dbReference>
<keyword evidence="3 8" id="KW-0145">Chemotaxis</keyword>
<dbReference type="PANTHER" id="PTHR12015">
    <property type="entry name" value="SMALL INDUCIBLE CYTOKINE A"/>
    <property type="match status" value="1"/>
</dbReference>
<evidence type="ECO:0000256" key="1">
    <source>
        <dbReference type="ARBA" id="ARBA00004613"/>
    </source>
</evidence>
<evidence type="ECO:0000256" key="2">
    <source>
        <dbReference type="ARBA" id="ARBA00010868"/>
    </source>
</evidence>
<keyword evidence="6" id="KW-0732">Signal</keyword>
<keyword evidence="5 8" id="KW-0964">Secreted</keyword>
<organism evidence="10">
    <name type="scientific">Capra hircus</name>
    <name type="common">Goat</name>
    <dbReference type="NCBI Taxonomy" id="9925"/>
    <lineage>
        <taxon>Eukaryota</taxon>
        <taxon>Metazoa</taxon>
        <taxon>Chordata</taxon>
        <taxon>Craniata</taxon>
        <taxon>Vertebrata</taxon>
        <taxon>Euteleostomi</taxon>
        <taxon>Mammalia</taxon>
        <taxon>Eutheria</taxon>
        <taxon>Laurasiatheria</taxon>
        <taxon>Artiodactyla</taxon>
        <taxon>Ruminantia</taxon>
        <taxon>Pecora</taxon>
        <taxon>Bovidae</taxon>
        <taxon>Caprinae</taxon>
        <taxon>Capra</taxon>
    </lineage>
</organism>
<comment type="similarity">
    <text evidence="2 8">Belongs to the intercrine beta (chemokine CC) family.</text>
</comment>
<dbReference type="FunFam" id="2.40.50.40:FF:000025">
    <property type="entry name" value="C-C motif chemokine"/>
    <property type="match status" value="1"/>
</dbReference>
<dbReference type="GO" id="GO:0070098">
    <property type="term" value="P:chemokine-mediated signaling pathway"/>
    <property type="evidence" value="ECO:0007669"/>
    <property type="project" value="TreeGrafter"/>
</dbReference>
<dbReference type="GO" id="GO:0005615">
    <property type="term" value="C:extracellular space"/>
    <property type="evidence" value="ECO:0007669"/>
    <property type="project" value="UniProtKB-KW"/>
</dbReference>
<keyword evidence="7" id="KW-1015">Disulfide bond</keyword>
<reference evidence="10" key="2">
    <citation type="submission" date="2025-08" db="UniProtKB">
        <authorList>
            <consortium name="Ensembl"/>
        </authorList>
    </citation>
    <scope>IDENTIFICATION</scope>
</reference>
<dbReference type="GO" id="GO:0048020">
    <property type="term" value="F:CCR chemokine receptor binding"/>
    <property type="evidence" value="ECO:0007669"/>
    <property type="project" value="TreeGrafter"/>
</dbReference>
<dbReference type="Ensembl" id="ENSCHIT00010056219.1">
    <property type="protein sequence ID" value="ENSCHIP00010040282.1"/>
    <property type="gene ID" value="ENSCHIG00010029612.1"/>
</dbReference>
<evidence type="ECO:0000259" key="9">
    <source>
        <dbReference type="SMART" id="SM00199"/>
    </source>
</evidence>
<dbReference type="InterPro" id="IPR000827">
    <property type="entry name" value="Chemokine_CC_CS"/>
</dbReference>
<proteinExistence type="inferred from homology"/>
<evidence type="ECO:0000313" key="10">
    <source>
        <dbReference type="Ensembl" id="ENSCHIP00010040282.1"/>
    </source>
</evidence>
<dbReference type="PROSITE" id="PS00472">
    <property type="entry name" value="SMALL_CYTOKINES_CC"/>
    <property type="match status" value="1"/>
</dbReference>
<dbReference type="InterPro" id="IPR001811">
    <property type="entry name" value="Chemokine_IL8-like_dom"/>
</dbReference>
<evidence type="ECO:0000256" key="5">
    <source>
        <dbReference type="ARBA" id="ARBA00022525"/>
    </source>
</evidence>
<dbReference type="GO" id="GO:0006954">
    <property type="term" value="P:inflammatory response"/>
    <property type="evidence" value="ECO:0007669"/>
    <property type="project" value="TreeGrafter"/>
</dbReference>
<dbReference type="AlphaFoldDB" id="A0A8C2S8R8"/>
<comment type="subcellular location">
    <subcellularLocation>
        <location evidence="1 8">Secreted</location>
    </subcellularLocation>
</comment>
<dbReference type="CDD" id="cd00272">
    <property type="entry name" value="Chemokine_CC"/>
    <property type="match status" value="1"/>
</dbReference>
<dbReference type="GO" id="GO:0030335">
    <property type="term" value="P:positive regulation of cell migration"/>
    <property type="evidence" value="ECO:0007669"/>
    <property type="project" value="TreeGrafter"/>
</dbReference>
<reference evidence="10" key="1">
    <citation type="submission" date="2019-03" db="EMBL/GenBank/DDBJ databases">
        <title>Genome sequencing and reference-guided assembly of Black Bengal Goat (Capra hircus).</title>
        <authorList>
            <person name="Siddiki A.Z."/>
            <person name="Baten A."/>
            <person name="Billah M."/>
            <person name="Alam M.A.U."/>
            <person name="Shawrob K.S.M."/>
            <person name="Saha S."/>
            <person name="Chowdhury M."/>
            <person name="Rahman A.H."/>
            <person name="Stear M."/>
            <person name="Miah G."/>
            <person name="Das G.B."/>
            <person name="Hossain M.M."/>
            <person name="Kumkum M."/>
            <person name="Islam M.S."/>
            <person name="Mollah A.M."/>
            <person name="Ahsan A."/>
            <person name="Tusar F."/>
            <person name="Khan M.K.I."/>
        </authorList>
    </citation>
    <scope>NUCLEOTIDE SEQUENCE [LARGE SCALE GENOMIC DNA]</scope>
</reference>
<dbReference type="GO" id="GO:0061844">
    <property type="term" value="P:antimicrobial humoral immune response mediated by antimicrobial peptide"/>
    <property type="evidence" value="ECO:0007669"/>
    <property type="project" value="TreeGrafter"/>
</dbReference>
<keyword evidence="4 8" id="KW-0202">Cytokine</keyword>
<feature type="domain" description="Chemokine interleukin-8-like" evidence="9">
    <location>
        <begin position="35"/>
        <end position="93"/>
    </location>
</feature>
<protein>
    <recommendedName>
        <fullName evidence="8">C-C motif chemokine</fullName>
    </recommendedName>
</protein>
<dbReference type="Gene3D" id="2.40.50.40">
    <property type="match status" value="1"/>
</dbReference>